<dbReference type="InterPro" id="IPR001647">
    <property type="entry name" value="HTH_TetR"/>
</dbReference>
<dbReference type="Proteomes" id="UP000269097">
    <property type="component" value="Chromosome"/>
</dbReference>
<evidence type="ECO:0000256" key="4">
    <source>
        <dbReference type="PROSITE-ProRule" id="PRU00335"/>
    </source>
</evidence>
<proteinExistence type="predicted"/>
<dbReference type="EMBL" id="CP033433">
    <property type="protein sequence ID" value="AYQ75134.1"/>
    <property type="molecule type" value="Genomic_DNA"/>
</dbReference>
<reference evidence="6 7" key="1">
    <citation type="submission" date="2018-10" db="EMBL/GenBank/DDBJ databases">
        <title>Genome Sequence of Cohnella sp.</title>
        <authorList>
            <person name="Srinivasan S."/>
            <person name="Kim M.K."/>
        </authorList>
    </citation>
    <scope>NUCLEOTIDE SEQUENCE [LARGE SCALE GENOMIC DNA]</scope>
    <source>
        <strain evidence="6 7">18JY8-7</strain>
    </source>
</reference>
<evidence type="ECO:0000313" key="7">
    <source>
        <dbReference type="Proteomes" id="UP000269097"/>
    </source>
</evidence>
<dbReference type="SUPFAM" id="SSF46689">
    <property type="entry name" value="Homeodomain-like"/>
    <property type="match status" value="1"/>
</dbReference>
<feature type="DNA-binding region" description="H-T-H motif" evidence="4">
    <location>
        <begin position="28"/>
        <end position="47"/>
    </location>
</feature>
<dbReference type="KEGG" id="coh:EAV92_22845"/>
<evidence type="ECO:0000256" key="3">
    <source>
        <dbReference type="ARBA" id="ARBA00023163"/>
    </source>
</evidence>
<gene>
    <name evidence="6" type="ORF">EAV92_22845</name>
</gene>
<dbReference type="Gene3D" id="1.10.357.10">
    <property type="entry name" value="Tetracycline Repressor, domain 2"/>
    <property type="match status" value="1"/>
</dbReference>
<evidence type="ECO:0000256" key="1">
    <source>
        <dbReference type="ARBA" id="ARBA00023015"/>
    </source>
</evidence>
<keyword evidence="7" id="KW-1185">Reference proteome</keyword>
<dbReference type="InterPro" id="IPR025996">
    <property type="entry name" value="MT1864/Rv1816-like_C"/>
</dbReference>
<dbReference type="SUPFAM" id="SSF48498">
    <property type="entry name" value="Tetracyclin repressor-like, C-terminal domain"/>
    <property type="match status" value="1"/>
</dbReference>
<dbReference type="AlphaFoldDB" id="A0A3G3K3N9"/>
<dbReference type="Gene3D" id="1.10.10.60">
    <property type="entry name" value="Homeodomain-like"/>
    <property type="match status" value="1"/>
</dbReference>
<accession>A0A3G3K3N9</accession>
<evidence type="ECO:0000313" key="6">
    <source>
        <dbReference type="EMBL" id="AYQ75134.1"/>
    </source>
</evidence>
<feature type="domain" description="HTH tetR-type" evidence="5">
    <location>
        <begin position="5"/>
        <end position="65"/>
    </location>
</feature>
<evidence type="ECO:0000256" key="2">
    <source>
        <dbReference type="ARBA" id="ARBA00023125"/>
    </source>
</evidence>
<keyword evidence="2 4" id="KW-0238">DNA-binding</keyword>
<keyword evidence="3" id="KW-0804">Transcription</keyword>
<keyword evidence="1" id="KW-0805">Transcription regulation</keyword>
<organism evidence="6 7">
    <name type="scientific">Cohnella candidum</name>
    <dbReference type="NCBI Taxonomy" id="2674991"/>
    <lineage>
        <taxon>Bacteria</taxon>
        <taxon>Bacillati</taxon>
        <taxon>Bacillota</taxon>
        <taxon>Bacilli</taxon>
        <taxon>Bacillales</taxon>
        <taxon>Paenibacillaceae</taxon>
        <taxon>Cohnella</taxon>
    </lineage>
</organism>
<dbReference type="InterPro" id="IPR009057">
    <property type="entry name" value="Homeodomain-like_sf"/>
</dbReference>
<dbReference type="RefSeq" id="WP_123043214.1">
    <property type="nucleotide sequence ID" value="NZ_CP033433.1"/>
</dbReference>
<dbReference type="Pfam" id="PF00440">
    <property type="entry name" value="TetR_N"/>
    <property type="match status" value="1"/>
</dbReference>
<protein>
    <submittedName>
        <fullName evidence="6">TetR/AcrR family transcriptional regulator</fullName>
    </submittedName>
</protein>
<evidence type="ECO:0000259" key="5">
    <source>
        <dbReference type="PROSITE" id="PS50977"/>
    </source>
</evidence>
<dbReference type="InterPro" id="IPR036271">
    <property type="entry name" value="Tet_transcr_reg_TetR-rel_C_sf"/>
</dbReference>
<dbReference type="GO" id="GO:0003677">
    <property type="term" value="F:DNA binding"/>
    <property type="evidence" value="ECO:0007669"/>
    <property type="project" value="UniProtKB-UniRule"/>
</dbReference>
<name>A0A3G3K3N9_9BACL</name>
<dbReference type="PROSITE" id="PS50977">
    <property type="entry name" value="HTH_TETR_2"/>
    <property type="match status" value="1"/>
</dbReference>
<dbReference type="Pfam" id="PF13305">
    <property type="entry name" value="TetR_C_33"/>
    <property type="match status" value="1"/>
</dbReference>
<sequence>MAKKGLSSDSIIAEAVSLIEEIGYENFSLHTLAKKLGVKTASLYNYIENVAQVSMEIGKFAISQLCQAIELATKGVTDERLVLMQIATAYRKYVVQHPELYKVVINMPSIHGKEHVQVLLNLMSEALKPFSENQQDHLMKLRAYRSMIHGFVTLETSGYFEFAILTIDESYMGVIRTYVDTLQLAKNPLEEFG</sequence>